<gene>
    <name evidence="1" type="ORF">Pfra01_000306000</name>
</gene>
<dbReference type="Proteomes" id="UP001165121">
    <property type="component" value="Unassembled WGS sequence"/>
</dbReference>
<evidence type="ECO:0000313" key="2">
    <source>
        <dbReference type="Proteomes" id="UP001165121"/>
    </source>
</evidence>
<sequence>MLKMPFVVTGDTASAERDWIGTFSSDRAPYHQQFSAGFVCRYDTLLIKRFVCSPSYCNGGRSKKDSRTANEVVPTLLRDRAQMVEGSLGKGSFKQQATFTLTNEDEFPTPHPRFPKLKNKTSCPAGVLVDVKKCVMWSYDLLLLPVSKRRSLCGLVAKEDFALYILPTPLEEFSAPTST</sequence>
<comment type="caution">
    <text evidence="1">The sequence shown here is derived from an EMBL/GenBank/DDBJ whole genome shotgun (WGS) entry which is preliminary data.</text>
</comment>
<keyword evidence="2" id="KW-1185">Reference proteome</keyword>
<evidence type="ECO:0000313" key="1">
    <source>
        <dbReference type="EMBL" id="GMF21899.1"/>
    </source>
</evidence>
<accession>A0A9W6TYS7</accession>
<organism evidence="1 2">
    <name type="scientific">Phytophthora fragariaefolia</name>
    <dbReference type="NCBI Taxonomy" id="1490495"/>
    <lineage>
        <taxon>Eukaryota</taxon>
        <taxon>Sar</taxon>
        <taxon>Stramenopiles</taxon>
        <taxon>Oomycota</taxon>
        <taxon>Peronosporomycetes</taxon>
        <taxon>Peronosporales</taxon>
        <taxon>Peronosporaceae</taxon>
        <taxon>Phytophthora</taxon>
    </lineage>
</organism>
<dbReference type="AlphaFoldDB" id="A0A9W6TYS7"/>
<name>A0A9W6TYS7_9STRA</name>
<proteinExistence type="predicted"/>
<protein>
    <submittedName>
        <fullName evidence="1">Unnamed protein product</fullName>
    </submittedName>
</protein>
<dbReference type="EMBL" id="BSXT01000240">
    <property type="protein sequence ID" value="GMF21899.1"/>
    <property type="molecule type" value="Genomic_DNA"/>
</dbReference>
<reference evidence="1" key="1">
    <citation type="submission" date="2023-04" db="EMBL/GenBank/DDBJ databases">
        <title>Phytophthora fragariaefolia NBRC 109709.</title>
        <authorList>
            <person name="Ichikawa N."/>
            <person name="Sato H."/>
            <person name="Tonouchi N."/>
        </authorList>
    </citation>
    <scope>NUCLEOTIDE SEQUENCE</scope>
    <source>
        <strain evidence="1">NBRC 109709</strain>
    </source>
</reference>